<gene>
    <name evidence="1" type="ORF">CK203_018173</name>
</gene>
<dbReference type="AlphaFoldDB" id="A0A438JPF0"/>
<reference evidence="1 2" key="1">
    <citation type="journal article" date="2018" name="PLoS Genet.">
        <title>Population sequencing reveals clonal diversity and ancestral inbreeding in the grapevine cultivar Chardonnay.</title>
        <authorList>
            <person name="Roach M.J."/>
            <person name="Johnson D.L."/>
            <person name="Bohlmann J."/>
            <person name="van Vuuren H.J."/>
            <person name="Jones S.J."/>
            <person name="Pretorius I.S."/>
            <person name="Schmidt S.A."/>
            <person name="Borneman A.R."/>
        </authorList>
    </citation>
    <scope>NUCLEOTIDE SEQUENCE [LARGE SCALE GENOMIC DNA]</scope>
    <source>
        <strain evidence="2">cv. Chardonnay</strain>
        <tissue evidence="1">Leaf</tissue>
    </source>
</reference>
<comment type="caution">
    <text evidence="1">The sequence shown here is derived from an EMBL/GenBank/DDBJ whole genome shotgun (WGS) entry which is preliminary data.</text>
</comment>
<evidence type="ECO:0000313" key="2">
    <source>
        <dbReference type="Proteomes" id="UP000288805"/>
    </source>
</evidence>
<dbReference type="EMBL" id="QGNW01000033">
    <property type="protein sequence ID" value="RVX10848.1"/>
    <property type="molecule type" value="Genomic_DNA"/>
</dbReference>
<sequence length="138" mass="16039">MGDDSRMRFWKNEYVGTMLYDSFLSLYALAASKESWVVKVWDFMGEEGVGILGSLGLNDCEVEVVERFLLTIHEKRVIIDLEDRVLWKETKDEKFFVKSLYSVLELGNVVLFSRSIIWSFCVPTKVDFFAWEASWGKA</sequence>
<dbReference type="PANTHER" id="PTHR36617">
    <property type="entry name" value="PROTEIN, PUTATIVE-RELATED"/>
    <property type="match status" value="1"/>
</dbReference>
<evidence type="ECO:0000313" key="1">
    <source>
        <dbReference type="EMBL" id="RVX10848.1"/>
    </source>
</evidence>
<name>A0A438JPF0_VITVI</name>
<dbReference type="PANTHER" id="PTHR36617:SF15">
    <property type="entry name" value="REVERSE TRANSCRIPTASE ZINC-BINDING DOMAIN-CONTAINING PROTEIN"/>
    <property type="match status" value="1"/>
</dbReference>
<proteinExistence type="predicted"/>
<dbReference type="Proteomes" id="UP000288805">
    <property type="component" value="Unassembled WGS sequence"/>
</dbReference>
<protein>
    <recommendedName>
        <fullName evidence="3">Reverse transcriptase zinc-binding domain-containing protein</fullName>
    </recommendedName>
</protein>
<accession>A0A438JPF0</accession>
<organism evidence="1 2">
    <name type="scientific">Vitis vinifera</name>
    <name type="common">Grape</name>
    <dbReference type="NCBI Taxonomy" id="29760"/>
    <lineage>
        <taxon>Eukaryota</taxon>
        <taxon>Viridiplantae</taxon>
        <taxon>Streptophyta</taxon>
        <taxon>Embryophyta</taxon>
        <taxon>Tracheophyta</taxon>
        <taxon>Spermatophyta</taxon>
        <taxon>Magnoliopsida</taxon>
        <taxon>eudicotyledons</taxon>
        <taxon>Gunneridae</taxon>
        <taxon>Pentapetalae</taxon>
        <taxon>rosids</taxon>
        <taxon>Vitales</taxon>
        <taxon>Vitaceae</taxon>
        <taxon>Viteae</taxon>
        <taxon>Vitis</taxon>
    </lineage>
</organism>
<evidence type="ECO:0008006" key="3">
    <source>
        <dbReference type="Google" id="ProtNLM"/>
    </source>
</evidence>